<feature type="domain" description="Single-strand DNA deaminase toxin A-like C-terminal" evidence="2">
    <location>
        <begin position="336"/>
        <end position="394"/>
    </location>
</feature>
<dbReference type="AlphaFoldDB" id="A0A4Z1KJF0"/>
<feature type="compositionally biased region" description="Basic and acidic residues" evidence="1">
    <location>
        <begin position="203"/>
        <end position="213"/>
    </location>
</feature>
<name>A0A4Z1KJF0_9HELO</name>
<accession>A0A4Z1KJF0</accession>
<dbReference type="Proteomes" id="UP000297280">
    <property type="component" value="Unassembled WGS sequence"/>
</dbReference>
<keyword evidence="4" id="KW-1185">Reference proteome</keyword>
<dbReference type="Pfam" id="PF24120">
    <property type="entry name" value="SsdA_C"/>
    <property type="match status" value="2"/>
</dbReference>
<feature type="compositionally biased region" description="Polar residues" evidence="1">
    <location>
        <begin position="511"/>
        <end position="525"/>
    </location>
</feature>
<feature type="domain" description="Single-strand DNA deaminase toxin A-like C-terminal" evidence="2">
    <location>
        <begin position="708"/>
        <end position="770"/>
    </location>
</feature>
<feature type="region of interest" description="Disordered" evidence="1">
    <location>
        <begin position="1"/>
        <end position="34"/>
    </location>
</feature>
<feature type="compositionally biased region" description="Polar residues" evidence="1">
    <location>
        <begin position="1"/>
        <end position="11"/>
    </location>
</feature>
<evidence type="ECO:0000259" key="2">
    <source>
        <dbReference type="Pfam" id="PF24120"/>
    </source>
</evidence>
<feature type="region of interest" description="Disordered" evidence="1">
    <location>
        <begin position="193"/>
        <end position="226"/>
    </location>
</feature>
<sequence length="857" mass="97027">MARKNGSNMPQADSAVPLKQKSRRGRTLRAARSRRTGNGLKTIITIPIGQGPIMRLSDGSLQAAIEKARPEITAKSDIEVIELVKDLDMVKEQLSEAAVESLGEKDQSSKQKVECVIRVEEKIATEIAGTFTEVGTQTEPDSFDLAMNMFKQMMERSEVNQERRHRENEENQERRYQELCAIITRQRDVDCKGCGSNSTEIDASERLSRSPDKSKKKKVSYTDANDHSVARTPHVLAGIYVKTPESTDSSFSTSTDSIDLLISSLEKTSLRDLQDKSKPKYTNPDHSRWFRYHQNSTGHRVELCQLVPQDVQSYPIPREKTTIARLNMNGLHRCTAASGWDQPFQNNDIISNLTWTLQVEDLCKIINHKLPHREDLDNGFPGRYHACHAEKQLIAWYLHQNTFAGYQVNMKLPNALPYREIKASAPRGALIVVSRKICKDCMEFIEKVKKHFELPDHFQVESRTHPEDIFDTEKTQKFIDQIEMTDTLRLPDLEKLNPNEADETLVKDEPATQSHENNGTKSASDSKVIPNDIVGVTKAFSEATLETPVIEKTLKEIWNEIMHNPVPKLARYRSLDITPDTSWFESTLSKVKSILEKTAYRGQSKVGDEDLAIERRNDILATIIEAALELGSYILDSPEISEKLAAQHDVQNQDHHKATSSVGTATNDLTEENIISASTLSRLYVPIKSPPPTRRTVNFDASKAQMINAVSGWQCKQSETESSNAFISNKEWTEKVKEMCQTIGYELRRSQNDRGNPGNYNACHAEKQIIAYWIHNYVAKLPSGYRCTNWAKRDDSPPIKSEYYKDLYIVVSSSLCDCCNRFLNHVAAYYSISFTVHCPGQVIKFPDPRQVTRVATG</sequence>
<protein>
    <recommendedName>
        <fullName evidence="2">Single-strand DNA deaminase toxin A-like C-terminal domain-containing protein</fullName>
    </recommendedName>
</protein>
<evidence type="ECO:0000256" key="1">
    <source>
        <dbReference type="SAM" id="MobiDB-lite"/>
    </source>
</evidence>
<evidence type="ECO:0000313" key="3">
    <source>
        <dbReference type="EMBL" id="TGO85466.1"/>
    </source>
</evidence>
<gene>
    <name evidence="3" type="ORF">BPOR_0394g00110</name>
</gene>
<dbReference type="InterPro" id="IPR057517">
    <property type="entry name" value="SsdA-like_C"/>
</dbReference>
<proteinExistence type="predicted"/>
<comment type="caution">
    <text evidence="3">The sequence shown here is derived from an EMBL/GenBank/DDBJ whole genome shotgun (WGS) entry which is preliminary data.</text>
</comment>
<feature type="region of interest" description="Disordered" evidence="1">
    <location>
        <begin position="504"/>
        <end position="527"/>
    </location>
</feature>
<evidence type="ECO:0000313" key="4">
    <source>
        <dbReference type="Proteomes" id="UP000297280"/>
    </source>
</evidence>
<reference evidence="3 4" key="1">
    <citation type="submission" date="2017-12" db="EMBL/GenBank/DDBJ databases">
        <title>Comparative genomics of Botrytis spp.</title>
        <authorList>
            <person name="Valero-Jimenez C.A."/>
            <person name="Tapia P."/>
            <person name="Veloso J."/>
            <person name="Silva-Moreno E."/>
            <person name="Staats M."/>
            <person name="Valdes J.H."/>
            <person name="Van Kan J.A.L."/>
        </authorList>
    </citation>
    <scope>NUCLEOTIDE SEQUENCE [LARGE SCALE GENOMIC DNA]</scope>
    <source>
        <strain evidence="3 4">MUCL3349</strain>
    </source>
</reference>
<organism evidence="3 4">
    <name type="scientific">Botrytis porri</name>
    <dbReference type="NCBI Taxonomy" id="87229"/>
    <lineage>
        <taxon>Eukaryota</taxon>
        <taxon>Fungi</taxon>
        <taxon>Dikarya</taxon>
        <taxon>Ascomycota</taxon>
        <taxon>Pezizomycotina</taxon>
        <taxon>Leotiomycetes</taxon>
        <taxon>Helotiales</taxon>
        <taxon>Sclerotiniaceae</taxon>
        <taxon>Botrytis</taxon>
    </lineage>
</organism>
<dbReference type="EMBL" id="PQXO01000393">
    <property type="protein sequence ID" value="TGO85466.1"/>
    <property type="molecule type" value="Genomic_DNA"/>
</dbReference>
<feature type="compositionally biased region" description="Basic residues" evidence="1">
    <location>
        <begin position="20"/>
        <end position="34"/>
    </location>
</feature>